<dbReference type="Pfam" id="PF00356">
    <property type="entry name" value="LacI"/>
    <property type="match status" value="1"/>
</dbReference>
<keyword evidence="1" id="KW-0805">Transcription regulation</keyword>
<dbReference type="InterPro" id="IPR000843">
    <property type="entry name" value="HTH_LacI"/>
</dbReference>
<dbReference type="GO" id="GO:0000976">
    <property type="term" value="F:transcription cis-regulatory region binding"/>
    <property type="evidence" value="ECO:0007669"/>
    <property type="project" value="TreeGrafter"/>
</dbReference>
<accession>A0A919SRP2</accession>
<dbReference type="InterPro" id="IPR010982">
    <property type="entry name" value="Lambda_DNA-bd_dom_sf"/>
</dbReference>
<evidence type="ECO:0000313" key="6">
    <source>
        <dbReference type="Proteomes" id="UP000680865"/>
    </source>
</evidence>
<feature type="domain" description="HTH lacI-type" evidence="4">
    <location>
        <begin position="3"/>
        <end position="57"/>
    </location>
</feature>
<evidence type="ECO:0000259" key="4">
    <source>
        <dbReference type="PROSITE" id="PS50932"/>
    </source>
</evidence>
<dbReference type="EMBL" id="BOQP01000027">
    <property type="protein sequence ID" value="GIM76341.1"/>
    <property type="molecule type" value="Genomic_DNA"/>
</dbReference>
<dbReference type="PANTHER" id="PTHR30146:SF153">
    <property type="entry name" value="LACTOSE OPERON REPRESSOR"/>
    <property type="match status" value="1"/>
</dbReference>
<dbReference type="InterPro" id="IPR046335">
    <property type="entry name" value="LacI/GalR-like_sensor"/>
</dbReference>
<dbReference type="Gene3D" id="3.40.50.2300">
    <property type="match status" value="2"/>
</dbReference>
<organism evidence="5 6">
    <name type="scientific">Winogradskya consettensis</name>
    <dbReference type="NCBI Taxonomy" id="113560"/>
    <lineage>
        <taxon>Bacteria</taxon>
        <taxon>Bacillati</taxon>
        <taxon>Actinomycetota</taxon>
        <taxon>Actinomycetes</taxon>
        <taxon>Micromonosporales</taxon>
        <taxon>Micromonosporaceae</taxon>
        <taxon>Winogradskya</taxon>
    </lineage>
</organism>
<dbReference type="SMART" id="SM00354">
    <property type="entry name" value="HTH_LACI"/>
    <property type="match status" value="1"/>
</dbReference>
<dbReference type="PROSITE" id="PS00356">
    <property type="entry name" value="HTH_LACI_1"/>
    <property type="match status" value="1"/>
</dbReference>
<reference evidence="5" key="1">
    <citation type="submission" date="2021-03" db="EMBL/GenBank/DDBJ databases">
        <title>Whole genome shotgun sequence of Actinoplanes consettensis NBRC 14913.</title>
        <authorList>
            <person name="Komaki H."/>
            <person name="Tamura T."/>
        </authorList>
    </citation>
    <scope>NUCLEOTIDE SEQUENCE</scope>
    <source>
        <strain evidence="5">NBRC 14913</strain>
    </source>
</reference>
<comment type="caution">
    <text evidence="5">The sequence shown here is derived from an EMBL/GenBank/DDBJ whole genome shotgun (WGS) entry which is preliminary data.</text>
</comment>
<evidence type="ECO:0000256" key="2">
    <source>
        <dbReference type="ARBA" id="ARBA00023125"/>
    </source>
</evidence>
<gene>
    <name evidence="5" type="ORF">Aco04nite_49890</name>
</gene>
<dbReference type="SUPFAM" id="SSF53822">
    <property type="entry name" value="Periplasmic binding protein-like I"/>
    <property type="match status" value="1"/>
</dbReference>
<dbReference type="Proteomes" id="UP000680865">
    <property type="component" value="Unassembled WGS sequence"/>
</dbReference>
<keyword evidence="2" id="KW-0238">DNA-binding</keyword>
<dbReference type="PANTHER" id="PTHR30146">
    <property type="entry name" value="LACI-RELATED TRANSCRIPTIONAL REPRESSOR"/>
    <property type="match status" value="1"/>
</dbReference>
<dbReference type="InterPro" id="IPR028082">
    <property type="entry name" value="Peripla_BP_I"/>
</dbReference>
<proteinExistence type="predicted"/>
<name>A0A919SRP2_9ACTN</name>
<dbReference type="CDD" id="cd06267">
    <property type="entry name" value="PBP1_LacI_sugar_binding-like"/>
    <property type="match status" value="1"/>
</dbReference>
<dbReference type="Pfam" id="PF13377">
    <property type="entry name" value="Peripla_BP_3"/>
    <property type="match status" value="1"/>
</dbReference>
<protein>
    <submittedName>
        <fullName evidence="5">LacI family transcriptional regulator</fullName>
    </submittedName>
</protein>
<evidence type="ECO:0000256" key="3">
    <source>
        <dbReference type="ARBA" id="ARBA00023163"/>
    </source>
</evidence>
<sequence length="344" mass="36836">MGASIRDVAQRAGVSVKTVSNVVNGFPFVSDATRAKVQLALTELDYRPNLGARLLRGGRTGTVALAVPEISSPYFAELAAQFVQQAKQHGWTLLIDETQGGKDGERLVLDGIKSHLVDGLIVSPLALTAQELSARRDRTPLVLLGERLIHAPVDHVTIDNVAGAKAATDHLITLGRTRIAAIGSQPHISGGTAALRLRGYKAALRAAKMPFDGDLVIPAKSYHRPDGYAAMTALLDLPQPPDAVFCFNDLMAIGALRALHERGHRVPEDVAVIGFDGIEEGAFYQPSLSTIAVDKTQIARLALDFLSQRIDGGASAEPQEAFAPFELLPRQSTLRRIDPDSPGR</sequence>
<keyword evidence="3" id="KW-0804">Transcription</keyword>
<evidence type="ECO:0000313" key="5">
    <source>
        <dbReference type="EMBL" id="GIM76341.1"/>
    </source>
</evidence>
<dbReference type="AlphaFoldDB" id="A0A919SRP2"/>
<keyword evidence="6" id="KW-1185">Reference proteome</keyword>
<evidence type="ECO:0000256" key="1">
    <source>
        <dbReference type="ARBA" id="ARBA00023015"/>
    </source>
</evidence>
<dbReference type="GO" id="GO:0003700">
    <property type="term" value="F:DNA-binding transcription factor activity"/>
    <property type="evidence" value="ECO:0007669"/>
    <property type="project" value="TreeGrafter"/>
</dbReference>
<dbReference type="Gene3D" id="1.10.260.40">
    <property type="entry name" value="lambda repressor-like DNA-binding domains"/>
    <property type="match status" value="1"/>
</dbReference>
<dbReference type="SUPFAM" id="SSF47413">
    <property type="entry name" value="lambda repressor-like DNA-binding domains"/>
    <property type="match status" value="1"/>
</dbReference>
<dbReference type="CDD" id="cd01392">
    <property type="entry name" value="HTH_LacI"/>
    <property type="match status" value="1"/>
</dbReference>
<dbReference type="PROSITE" id="PS50932">
    <property type="entry name" value="HTH_LACI_2"/>
    <property type="match status" value="1"/>
</dbReference>